<dbReference type="Proteomes" id="UP000694925">
    <property type="component" value="Unplaced"/>
</dbReference>
<reference evidence="4" key="1">
    <citation type="submission" date="2025-08" db="UniProtKB">
        <authorList>
            <consortium name="RefSeq"/>
        </authorList>
    </citation>
    <scope>IDENTIFICATION</scope>
    <source>
        <tissue evidence="4">Whole body</tissue>
    </source>
</reference>
<dbReference type="KEGG" id="ccal:108627321"/>
<protein>
    <submittedName>
        <fullName evidence="4">Uncharacterized protein LOC108627321</fullName>
    </submittedName>
</protein>
<feature type="chain" id="PRO_5042507430" evidence="2">
    <location>
        <begin position="25"/>
        <end position="176"/>
    </location>
</feature>
<evidence type="ECO:0000313" key="3">
    <source>
        <dbReference type="Proteomes" id="UP000694925"/>
    </source>
</evidence>
<name>A0AAJ7J428_9HYME</name>
<organism evidence="3 4">
    <name type="scientific">Ceratina calcarata</name>
    <dbReference type="NCBI Taxonomy" id="156304"/>
    <lineage>
        <taxon>Eukaryota</taxon>
        <taxon>Metazoa</taxon>
        <taxon>Ecdysozoa</taxon>
        <taxon>Arthropoda</taxon>
        <taxon>Hexapoda</taxon>
        <taxon>Insecta</taxon>
        <taxon>Pterygota</taxon>
        <taxon>Neoptera</taxon>
        <taxon>Endopterygota</taxon>
        <taxon>Hymenoptera</taxon>
        <taxon>Apocrita</taxon>
        <taxon>Aculeata</taxon>
        <taxon>Apoidea</taxon>
        <taxon>Anthophila</taxon>
        <taxon>Apidae</taxon>
        <taxon>Ceratina</taxon>
        <taxon>Zadontomerus</taxon>
    </lineage>
</organism>
<keyword evidence="3" id="KW-1185">Reference proteome</keyword>
<proteinExistence type="predicted"/>
<evidence type="ECO:0000313" key="4">
    <source>
        <dbReference type="RefSeq" id="XP_017883994.1"/>
    </source>
</evidence>
<keyword evidence="2" id="KW-0732">Signal</keyword>
<evidence type="ECO:0000256" key="2">
    <source>
        <dbReference type="SAM" id="SignalP"/>
    </source>
</evidence>
<feature type="signal peptide" evidence="2">
    <location>
        <begin position="1"/>
        <end position="24"/>
    </location>
</feature>
<feature type="region of interest" description="Disordered" evidence="1">
    <location>
        <begin position="46"/>
        <end position="67"/>
    </location>
</feature>
<dbReference type="RefSeq" id="XP_017883994.1">
    <property type="nucleotide sequence ID" value="XM_018028505.2"/>
</dbReference>
<accession>A0AAJ7J428</accession>
<dbReference type="AlphaFoldDB" id="A0AAJ7J428"/>
<sequence length="176" mass="18724">MANVKLLTLFMLFAFVGTFASSSAEELRSHVSLEEIRQPPYLVKRAADDGPGEVAPGGGSGESGEDTNNVAEIQNIIKKVTTIIGNVLSLNNVDKIPAQLQDILSSVQSILNTLTISNLISLLVNNVDTLKMIPVLGSVISTAQLVIKVVSSVYRNVYPIIKVLLGSVTSLLPVPL</sequence>
<dbReference type="GeneID" id="108627321"/>
<evidence type="ECO:0000256" key="1">
    <source>
        <dbReference type="SAM" id="MobiDB-lite"/>
    </source>
</evidence>
<gene>
    <name evidence="4" type="primary">LOC108627321</name>
</gene>